<protein>
    <submittedName>
        <fullName evidence="1">Uncharacterized protein</fullName>
    </submittedName>
</protein>
<dbReference type="Proteomes" id="UP000828390">
    <property type="component" value="Unassembled WGS sequence"/>
</dbReference>
<reference evidence="1" key="2">
    <citation type="submission" date="2020-11" db="EMBL/GenBank/DDBJ databases">
        <authorList>
            <person name="McCartney M.A."/>
            <person name="Auch B."/>
            <person name="Kono T."/>
            <person name="Mallez S."/>
            <person name="Becker A."/>
            <person name="Gohl D.M."/>
            <person name="Silverstein K.A.T."/>
            <person name="Koren S."/>
            <person name="Bechman K.B."/>
            <person name="Herman A."/>
            <person name="Abrahante J.E."/>
            <person name="Garbe J."/>
        </authorList>
    </citation>
    <scope>NUCLEOTIDE SEQUENCE</scope>
    <source>
        <strain evidence="1">Duluth1</strain>
        <tissue evidence="1">Whole animal</tissue>
    </source>
</reference>
<evidence type="ECO:0000313" key="1">
    <source>
        <dbReference type="EMBL" id="KAH3735946.1"/>
    </source>
</evidence>
<keyword evidence="2" id="KW-1185">Reference proteome</keyword>
<gene>
    <name evidence="1" type="ORF">DPMN_042507</name>
</gene>
<reference evidence="1" key="1">
    <citation type="journal article" date="2019" name="bioRxiv">
        <title>The Genome of the Zebra Mussel, Dreissena polymorpha: A Resource for Invasive Species Research.</title>
        <authorList>
            <person name="McCartney M.A."/>
            <person name="Auch B."/>
            <person name="Kono T."/>
            <person name="Mallez S."/>
            <person name="Zhang Y."/>
            <person name="Obille A."/>
            <person name="Becker A."/>
            <person name="Abrahante J.E."/>
            <person name="Garbe J."/>
            <person name="Badalamenti J.P."/>
            <person name="Herman A."/>
            <person name="Mangelson H."/>
            <person name="Liachko I."/>
            <person name="Sullivan S."/>
            <person name="Sone E.D."/>
            <person name="Koren S."/>
            <person name="Silverstein K.A.T."/>
            <person name="Beckman K.B."/>
            <person name="Gohl D.M."/>
        </authorList>
    </citation>
    <scope>NUCLEOTIDE SEQUENCE</scope>
    <source>
        <strain evidence="1">Duluth1</strain>
        <tissue evidence="1">Whole animal</tissue>
    </source>
</reference>
<proteinExistence type="predicted"/>
<evidence type="ECO:0000313" key="2">
    <source>
        <dbReference type="Proteomes" id="UP000828390"/>
    </source>
</evidence>
<dbReference type="AlphaFoldDB" id="A0A9D4CYQ7"/>
<comment type="caution">
    <text evidence="1">The sequence shown here is derived from an EMBL/GenBank/DDBJ whole genome shotgun (WGS) entry which is preliminary data.</text>
</comment>
<dbReference type="EMBL" id="JAIWYP010000011">
    <property type="protein sequence ID" value="KAH3735946.1"/>
    <property type="molecule type" value="Genomic_DNA"/>
</dbReference>
<sequence length="95" mass="10291">MSFGVPFLLLIEYSNLTTTSEHGQQSSDHSPCLLVLDRSGSAPLFTPDDTSTLPVMSKSMVDGPIKAVCSVADKVYVSTGRNLLEYSFNNMNGEE</sequence>
<organism evidence="1 2">
    <name type="scientific">Dreissena polymorpha</name>
    <name type="common">Zebra mussel</name>
    <name type="synonym">Mytilus polymorpha</name>
    <dbReference type="NCBI Taxonomy" id="45954"/>
    <lineage>
        <taxon>Eukaryota</taxon>
        <taxon>Metazoa</taxon>
        <taxon>Spiralia</taxon>
        <taxon>Lophotrochozoa</taxon>
        <taxon>Mollusca</taxon>
        <taxon>Bivalvia</taxon>
        <taxon>Autobranchia</taxon>
        <taxon>Heteroconchia</taxon>
        <taxon>Euheterodonta</taxon>
        <taxon>Imparidentia</taxon>
        <taxon>Neoheterodontei</taxon>
        <taxon>Myida</taxon>
        <taxon>Dreissenoidea</taxon>
        <taxon>Dreissenidae</taxon>
        <taxon>Dreissena</taxon>
    </lineage>
</organism>
<accession>A0A9D4CYQ7</accession>
<name>A0A9D4CYQ7_DREPO</name>